<name>A0A6M4MGN6_9ALTE</name>
<reference evidence="2" key="1">
    <citation type="submission" date="2014-12" db="EMBL/GenBank/DDBJ databases">
        <title>Complete genome sequence of a multi-drug resistant Klebsiella pneumoniae.</title>
        <authorList>
            <person name="Hua X."/>
            <person name="Chen Q."/>
            <person name="Li X."/>
            <person name="Feng Y."/>
            <person name="Ruan Z."/>
            <person name="Yu Y."/>
        </authorList>
    </citation>
    <scope>NUCLEOTIDE SEQUENCE [LARGE SCALE GENOMIC DNA]</scope>
    <source>
        <strain evidence="2">5.12</strain>
    </source>
</reference>
<dbReference type="EMBL" id="CP052766">
    <property type="protein sequence ID" value="QJR82354.1"/>
    <property type="molecule type" value="Genomic_DNA"/>
</dbReference>
<evidence type="ECO:0000313" key="2">
    <source>
        <dbReference type="Proteomes" id="UP000219285"/>
    </source>
</evidence>
<accession>A0A6M4MGN6</accession>
<protein>
    <submittedName>
        <fullName evidence="1">Uncharacterized protein</fullName>
    </submittedName>
</protein>
<dbReference type="OrthoDB" id="6021991at2"/>
<keyword evidence="2" id="KW-1185">Reference proteome</keyword>
<reference evidence="1 2" key="2">
    <citation type="submission" date="2020-04" db="EMBL/GenBank/DDBJ databases">
        <title>Complete genome sequence of Alteromonas pelagimontana 5.12T.</title>
        <authorList>
            <person name="Sinha R.K."/>
            <person name="Krishnan K.P."/>
            <person name="Kurian J.P."/>
        </authorList>
    </citation>
    <scope>NUCLEOTIDE SEQUENCE [LARGE SCALE GENOMIC DNA]</scope>
    <source>
        <strain evidence="1 2">5.12</strain>
    </source>
</reference>
<proteinExistence type="predicted"/>
<dbReference type="KEGG" id="apel:CA267_017155"/>
<dbReference type="AlphaFoldDB" id="A0A6M4MGN6"/>
<sequence>MNDIKKPEVSAEDMKHINGWGIDADPDNDPTYPLQQRDKAAHEVKWDRPKQQPVDQEVLHSIERPDVTAVYGTSAAPSGISGMLRRIAFRYGEGRFAHWLPLVLADRINSVEGIVSDLCHGRVTNVFKEKGMKAQWEHNRPAVIKKAAVTAVVVTGVAWWLSSRKNK</sequence>
<organism evidence="1 2">
    <name type="scientific">Alteromonas pelagimontana</name>
    <dbReference type="NCBI Taxonomy" id="1858656"/>
    <lineage>
        <taxon>Bacteria</taxon>
        <taxon>Pseudomonadati</taxon>
        <taxon>Pseudomonadota</taxon>
        <taxon>Gammaproteobacteria</taxon>
        <taxon>Alteromonadales</taxon>
        <taxon>Alteromonadaceae</taxon>
        <taxon>Alteromonas/Salinimonas group</taxon>
        <taxon>Alteromonas</taxon>
    </lineage>
</organism>
<gene>
    <name evidence="1" type="ORF">CA267_017155</name>
</gene>
<dbReference type="RefSeq" id="WP_075609655.1">
    <property type="nucleotide sequence ID" value="NZ_CP052766.1"/>
</dbReference>
<evidence type="ECO:0000313" key="1">
    <source>
        <dbReference type="EMBL" id="QJR82354.1"/>
    </source>
</evidence>
<dbReference type="Proteomes" id="UP000219285">
    <property type="component" value="Chromosome"/>
</dbReference>